<sequence>MTSWSSIRCRSSAAIKHSDRVQVGVNITSTGTCKSVDLFTDSSAAVSSRTSPQSVLRPQASRHSKQHHRGKGPPGDNQFTNVENNNNSSAGRSAQPAEQHQGFQHLQGSSVRCLGLGSRTALATCWTPGTTSYHLFIQRSAVAT</sequence>
<evidence type="ECO:0000313" key="2">
    <source>
        <dbReference type="EMBL" id="CAG6452359.1"/>
    </source>
</evidence>
<feature type="compositionally biased region" description="Basic residues" evidence="1">
    <location>
        <begin position="60"/>
        <end position="71"/>
    </location>
</feature>
<feature type="compositionally biased region" description="Polar residues" evidence="1">
    <location>
        <begin position="44"/>
        <end position="56"/>
    </location>
</feature>
<protein>
    <submittedName>
        <fullName evidence="2">(northern house mosquito) hypothetical protein</fullName>
    </submittedName>
</protein>
<feature type="compositionally biased region" description="Polar residues" evidence="1">
    <location>
        <begin position="77"/>
        <end position="103"/>
    </location>
</feature>
<feature type="region of interest" description="Disordered" evidence="1">
    <location>
        <begin position="44"/>
        <end position="103"/>
    </location>
</feature>
<name>A0A8D8AAL3_CULPI</name>
<organism evidence="2">
    <name type="scientific">Culex pipiens</name>
    <name type="common">House mosquito</name>
    <dbReference type="NCBI Taxonomy" id="7175"/>
    <lineage>
        <taxon>Eukaryota</taxon>
        <taxon>Metazoa</taxon>
        <taxon>Ecdysozoa</taxon>
        <taxon>Arthropoda</taxon>
        <taxon>Hexapoda</taxon>
        <taxon>Insecta</taxon>
        <taxon>Pterygota</taxon>
        <taxon>Neoptera</taxon>
        <taxon>Endopterygota</taxon>
        <taxon>Diptera</taxon>
        <taxon>Nematocera</taxon>
        <taxon>Culicoidea</taxon>
        <taxon>Culicidae</taxon>
        <taxon>Culicinae</taxon>
        <taxon>Culicini</taxon>
        <taxon>Culex</taxon>
        <taxon>Culex</taxon>
    </lineage>
</organism>
<accession>A0A8D8AAL3</accession>
<reference evidence="2" key="1">
    <citation type="submission" date="2021-05" db="EMBL/GenBank/DDBJ databases">
        <authorList>
            <person name="Alioto T."/>
            <person name="Alioto T."/>
            <person name="Gomez Garrido J."/>
        </authorList>
    </citation>
    <scope>NUCLEOTIDE SEQUENCE</scope>
</reference>
<dbReference type="EMBL" id="HBUE01020514">
    <property type="protein sequence ID" value="CAG6452359.1"/>
    <property type="molecule type" value="Transcribed_RNA"/>
</dbReference>
<evidence type="ECO:0000256" key="1">
    <source>
        <dbReference type="SAM" id="MobiDB-lite"/>
    </source>
</evidence>
<proteinExistence type="predicted"/>
<dbReference type="AlphaFoldDB" id="A0A8D8AAL3"/>